<dbReference type="EMBL" id="FMVC01000003">
    <property type="protein sequence ID" value="SCY48676.1"/>
    <property type="molecule type" value="Genomic_DNA"/>
</dbReference>
<keyword evidence="6 7" id="KW-0472">Membrane</keyword>
<gene>
    <name evidence="8" type="ORF">BB050_04054</name>
    <name evidence="9" type="ORF">SAMN02927916_2267</name>
</gene>
<evidence type="ECO:0000313" key="10">
    <source>
        <dbReference type="Proteomes" id="UP000093276"/>
    </source>
</evidence>
<evidence type="ECO:0000256" key="1">
    <source>
        <dbReference type="ARBA" id="ARBA00004651"/>
    </source>
</evidence>
<dbReference type="AlphaFoldDB" id="A0AAC9D371"/>
<dbReference type="InterPro" id="IPR051907">
    <property type="entry name" value="DoxX-like_oxidoreductase"/>
</dbReference>
<keyword evidence="11" id="KW-1185">Reference proteome</keyword>
<evidence type="ECO:0000256" key="3">
    <source>
        <dbReference type="ARBA" id="ARBA00022475"/>
    </source>
</evidence>
<reference evidence="9 11" key="2">
    <citation type="submission" date="2016-10" db="EMBL/GenBank/DDBJ databases">
        <authorList>
            <person name="Varghese N."/>
            <person name="Submissions S."/>
        </authorList>
    </citation>
    <scope>NUCLEOTIDE SEQUENCE [LARGE SCALE GENOMIC DNA]</scope>
    <source>
        <strain evidence="9 11">CGMCC 1.6859</strain>
    </source>
</reference>
<proteinExistence type="inferred from homology"/>
<accession>A0AAC9D371</accession>
<evidence type="ECO:0000313" key="8">
    <source>
        <dbReference type="EMBL" id="AOC97132.1"/>
    </source>
</evidence>
<dbReference type="Proteomes" id="UP000199307">
    <property type="component" value="Unassembled WGS sequence"/>
</dbReference>
<evidence type="ECO:0000256" key="2">
    <source>
        <dbReference type="ARBA" id="ARBA00006679"/>
    </source>
</evidence>
<dbReference type="EMBL" id="CP016907">
    <property type="protein sequence ID" value="AOC97132.1"/>
    <property type="molecule type" value="Genomic_DNA"/>
</dbReference>
<dbReference type="PANTHER" id="PTHR33452:SF1">
    <property type="entry name" value="INNER MEMBRANE PROTEIN YPHA-RELATED"/>
    <property type="match status" value="1"/>
</dbReference>
<protein>
    <submittedName>
        <fullName evidence="8">DoxX</fullName>
    </submittedName>
    <submittedName>
        <fullName evidence="9">Oxidoreductase</fullName>
    </submittedName>
</protein>
<dbReference type="KEGG" id="fjg:BB050_04054"/>
<dbReference type="Pfam" id="PF07681">
    <property type="entry name" value="DoxX"/>
    <property type="match status" value="1"/>
</dbReference>
<evidence type="ECO:0000256" key="5">
    <source>
        <dbReference type="ARBA" id="ARBA00022989"/>
    </source>
</evidence>
<reference evidence="8 10" key="1">
    <citation type="submission" date="2016-08" db="EMBL/GenBank/DDBJ databases">
        <title>Complete genome sequence of Flavobacterium johnsoniae strain GSE09, a volatile-producing biocontrol agent isolated from cucumber (Cucumis sativus).</title>
        <authorList>
            <person name="Jeong J.-J."/>
            <person name="Oh J.Y."/>
            <person name="Jim Y.J."/>
            <person name="Sang M.K."/>
            <person name="Kim K.D."/>
        </authorList>
    </citation>
    <scope>NUCLEOTIDE SEQUENCE [LARGE SCALE GENOMIC DNA]</scope>
    <source>
        <strain evidence="8 10">GSE09</strain>
    </source>
</reference>
<feature type="transmembrane region" description="Helical" evidence="7">
    <location>
        <begin position="132"/>
        <end position="152"/>
    </location>
</feature>
<feature type="transmembrane region" description="Helical" evidence="7">
    <location>
        <begin position="104"/>
        <end position="120"/>
    </location>
</feature>
<evidence type="ECO:0000256" key="7">
    <source>
        <dbReference type="SAM" id="Phobius"/>
    </source>
</evidence>
<dbReference type="Proteomes" id="UP000093276">
    <property type="component" value="Chromosome"/>
</dbReference>
<dbReference type="InterPro" id="IPR032808">
    <property type="entry name" value="DoxX"/>
</dbReference>
<comment type="subcellular location">
    <subcellularLocation>
        <location evidence="1">Cell membrane</location>
        <topology evidence="1">Multi-pass membrane protein</topology>
    </subcellularLocation>
</comment>
<dbReference type="GO" id="GO:0005886">
    <property type="term" value="C:plasma membrane"/>
    <property type="evidence" value="ECO:0007669"/>
    <property type="project" value="UniProtKB-SubCell"/>
</dbReference>
<name>A0AAC9D371_9FLAO</name>
<evidence type="ECO:0000256" key="6">
    <source>
        <dbReference type="ARBA" id="ARBA00023136"/>
    </source>
</evidence>
<comment type="similarity">
    <text evidence="2">Belongs to the DoxX family.</text>
</comment>
<dbReference type="PANTHER" id="PTHR33452">
    <property type="entry name" value="OXIDOREDUCTASE CATD-RELATED"/>
    <property type="match status" value="1"/>
</dbReference>
<evidence type="ECO:0000313" key="11">
    <source>
        <dbReference type="Proteomes" id="UP000199307"/>
    </source>
</evidence>
<sequence>MHSGELWAVLVLLFKSQKMIDIIKQILYSDLGTSFNNAALLAFRVLLAIELFRVHGMKKFRVENGQKEHVPNPLHLPEKLNGLVATFSDTVIPFFIILGFGTRLAVLPTIGVTAIGYFVVHRNDSLEVRDVPFMYTLSLLLLLALGAGTYSLDYYLVTLLNN</sequence>
<organism evidence="8 10">
    <name type="scientific">Flavobacterium anhuiense</name>
    <dbReference type="NCBI Taxonomy" id="459526"/>
    <lineage>
        <taxon>Bacteria</taxon>
        <taxon>Pseudomonadati</taxon>
        <taxon>Bacteroidota</taxon>
        <taxon>Flavobacteriia</taxon>
        <taxon>Flavobacteriales</taxon>
        <taxon>Flavobacteriaceae</taxon>
        <taxon>Flavobacterium</taxon>
    </lineage>
</organism>
<evidence type="ECO:0000256" key="4">
    <source>
        <dbReference type="ARBA" id="ARBA00022692"/>
    </source>
</evidence>
<evidence type="ECO:0000313" key="9">
    <source>
        <dbReference type="EMBL" id="SCY48676.1"/>
    </source>
</evidence>
<keyword evidence="3" id="KW-1003">Cell membrane</keyword>
<keyword evidence="5 7" id="KW-1133">Transmembrane helix</keyword>
<keyword evidence="4 7" id="KW-0812">Transmembrane</keyword>